<evidence type="ECO:0000256" key="1">
    <source>
        <dbReference type="SAM" id="MobiDB-lite"/>
    </source>
</evidence>
<evidence type="ECO:0000313" key="2">
    <source>
        <dbReference type="EMBL" id="KAG2232871.1"/>
    </source>
</evidence>
<protein>
    <submittedName>
        <fullName evidence="2">Uncharacterized protein</fullName>
    </submittedName>
</protein>
<gene>
    <name evidence="2" type="ORF">INT48_006323</name>
</gene>
<feature type="compositionally biased region" description="Basic and acidic residues" evidence="1">
    <location>
        <begin position="13"/>
        <end position="31"/>
    </location>
</feature>
<accession>A0A8H7SPP8</accession>
<dbReference type="AlphaFoldDB" id="A0A8H7SPP8"/>
<reference evidence="2" key="1">
    <citation type="submission" date="2021-01" db="EMBL/GenBank/DDBJ databases">
        <title>Metabolic potential, ecology and presence of endohyphal bacteria is reflected in genomic diversity of Mucoromycotina.</title>
        <authorList>
            <person name="Muszewska A."/>
            <person name="Okrasinska A."/>
            <person name="Steczkiewicz K."/>
            <person name="Drgas O."/>
            <person name="Orlowska M."/>
            <person name="Perlinska-Lenart U."/>
            <person name="Aleksandrzak-Piekarczyk T."/>
            <person name="Szatraj K."/>
            <person name="Zielenkiewicz U."/>
            <person name="Pilsyk S."/>
            <person name="Malc E."/>
            <person name="Mieczkowski P."/>
            <person name="Kruszewska J.S."/>
            <person name="Biernat P."/>
            <person name="Pawlowska J."/>
        </authorList>
    </citation>
    <scope>NUCLEOTIDE SEQUENCE</scope>
    <source>
        <strain evidence="2">WA0000018081</strain>
    </source>
</reference>
<dbReference type="EMBL" id="JAEPRE010000097">
    <property type="protein sequence ID" value="KAG2232871.1"/>
    <property type="molecule type" value="Genomic_DNA"/>
</dbReference>
<comment type="caution">
    <text evidence="2">The sequence shown here is derived from an EMBL/GenBank/DDBJ whole genome shotgun (WGS) entry which is preliminary data.</text>
</comment>
<sequence>MGDYERAASPMDTFERPVKTEEHVDRRDRSRTPSRSRSRSPKRETPANISPRRRGSRSPPRRRRSPLPVSGGGPRRIEANKEFHGTRAQWISLFGNILVVILAK</sequence>
<keyword evidence="3" id="KW-1185">Reference proteome</keyword>
<feature type="compositionally biased region" description="Basic residues" evidence="1">
    <location>
        <begin position="51"/>
        <end position="65"/>
    </location>
</feature>
<dbReference type="Proteomes" id="UP000613177">
    <property type="component" value="Unassembled WGS sequence"/>
</dbReference>
<evidence type="ECO:0000313" key="3">
    <source>
        <dbReference type="Proteomes" id="UP000613177"/>
    </source>
</evidence>
<name>A0A8H7SPP8_9FUNG</name>
<organism evidence="2 3">
    <name type="scientific">Thamnidium elegans</name>
    <dbReference type="NCBI Taxonomy" id="101142"/>
    <lineage>
        <taxon>Eukaryota</taxon>
        <taxon>Fungi</taxon>
        <taxon>Fungi incertae sedis</taxon>
        <taxon>Mucoromycota</taxon>
        <taxon>Mucoromycotina</taxon>
        <taxon>Mucoromycetes</taxon>
        <taxon>Mucorales</taxon>
        <taxon>Mucorineae</taxon>
        <taxon>Mucoraceae</taxon>
        <taxon>Thamnidium</taxon>
    </lineage>
</organism>
<proteinExistence type="predicted"/>
<feature type="region of interest" description="Disordered" evidence="1">
    <location>
        <begin position="1"/>
        <end position="80"/>
    </location>
</feature>